<accession>A0A8C6TV38</accession>
<dbReference type="InterPro" id="IPR001356">
    <property type="entry name" value="HD"/>
</dbReference>
<dbReference type="Pfam" id="PF00046">
    <property type="entry name" value="Homeodomain"/>
    <property type="match status" value="1"/>
</dbReference>
<feature type="domain" description="Homeobox" evidence="8">
    <location>
        <begin position="111"/>
        <end position="171"/>
    </location>
</feature>
<reference evidence="9" key="1">
    <citation type="submission" date="2025-08" db="UniProtKB">
        <authorList>
            <consortium name="Ensembl"/>
        </authorList>
    </citation>
    <scope>IDENTIFICATION</scope>
</reference>
<dbReference type="GO" id="GO:0005634">
    <property type="term" value="C:nucleus"/>
    <property type="evidence" value="ECO:0007669"/>
    <property type="project" value="UniProtKB-SubCell"/>
</dbReference>
<dbReference type="PANTHER" id="PTHR45793">
    <property type="entry name" value="HOMEOBOX PROTEIN"/>
    <property type="match status" value="1"/>
</dbReference>
<sequence>VCFFSYMAPVYLPFCRARPAPAPAVENPSGATDFSIERILSADLGNKTPVERTPSPALPGSFALPYLQCVFYPSYPVTAMAIDPQAFTYNVTVCGAGQICQDVRQAQQQQQWKPRVRTVFTDSQLQRLEELFEQTRYPCPETREEMAQNIGLSEDTIRIWFKNHRARRKRQTNAPGVQKLKANISSQKVAIMDNMQKCQRQALLFLLGQGLFSLIQIN</sequence>
<proteinExistence type="predicted"/>
<evidence type="ECO:0000256" key="4">
    <source>
        <dbReference type="ARBA" id="ARBA00023155"/>
    </source>
</evidence>
<evidence type="ECO:0000313" key="9">
    <source>
        <dbReference type="Ensembl" id="ENSNMLP00000025645.1"/>
    </source>
</evidence>
<evidence type="ECO:0000256" key="3">
    <source>
        <dbReference type="ARBA" id="ARBA00023125"/>
    </source>
</evidence>
<dbReference type="InterPro" id="IPR017970">
    <property type="entry name" value="Homeobox_CS"/>
</dbReference>
<keyword evidence="5 6" id="KW-0539">Nucleus</keyword>
<dbReference type="InterPro" id="IPR009057">
    <property type="entry name" value="Homeodomain-like_sf"/>
</dbReference>
<evidence type="ECO:0000256" key="2">
    <source>
        <dbReference type="ARBA" id="ARBA00022473"/>
    </source>
</evidence>
<dbReference type="SUPFAM" id="SSF46689">
    <property type="entry name" value="Homeodomain-like"/>
    <property type="match status" value="1"/>
</dbReference>
<evidence type="ECO:0000259" key="8">
    <source>
        <dbReference type="PROSITE" id="PS50071"/>
    </source>
</evidence>
<dbReference type="GO" id="GO:0000981">
    <property type="term" value="F:DNA-binding transcription factor activity, RNA polymerase II-specific"/>
    <property type="evidence" value="ECO:0007669"/>
    <property type="project" value="InterPro"/>
</dbReference>
<dbReference type="AlphaFoldDB" id="A0A8C6TV38"/>
<name>A0A8C6TV38_9GOBI</name>
<feature type="DNA-binding region" description="Homeobox" evidence="6">
    <location>
        <begin position="113"/>
        <end position="172"/>
    </location>
</feature>
<dbReference type="Ensembl" id="ENSNMLT00000028673.1">
    <property type="protein sequence ID" value="ENSNMLP00000025645.1"/>
    <property type="gene ID" value="ENSNMLG00000016373.1"/>
</dbReference>
<dbReference type="Gene3D" id="1.10.10.60">
    <property type="entry name" value="Homeodomain-like"/>
    <property type="match status" value="1"/>
</dbReference>
<dbReference type="PANTHER" id="PTHR45793:SF5">
    <property type="entry name" value="HOMEOTIC PROTEIN OCELLILESS"/>
    <property type="match status" value="1"/>
</dbReference>
<keyword evidence="2" id="KW-0217">Developmental protein</keyword>
<dbReference type="PROSITE" id="PS00027">
    <property type="entry name" value="HOMEOBOX_1"/>
    <property type="match status" value="1"/>
</dbReference>
<evidence type="ECO:0000256" key="5">
    <source>
        <dbReference type="ARBA" id="ARBA00023242"/>
    </source>
</evidence>
<dbReference type="SMART" id="SM00389">
    <property type="entry name" value="HOX"/>
    <property type="match status" value="1"/>
</dbReference>
<dbReference type="GO" id="GO:0000978">
    <property type="term" value="F:RNA polymerase II cis-regulatory region sequence-specific DNA binding"/>
    <property type="evidence" value="ECO:0007669"/>
    <property type="project" value="TreeGrafter"/>
</dbReference>
<evidence type="ECO:0000256" key="7">
    <source>
        <dbReference type="RuleBase" id="RU000682"/>
    </source>
</evidence>
<comment type="subcellular location">
    <subcellularLocation>
        <location evidence="1 6 7">Nucleus</location>
    </subcellularLocation>
</comment>
<evidence type="ECO:0000256" key="6">
    <source>
        <dbReference type="PROSITE-ProRule" id="PRU00108"/>
    </source>
</evidence>
<protein>
    <recommendedName>
        <fullName evidence="8">Homeobox domain-containing protein</fullName>
    </recommendedName>
</protein>
<organism evidence="9 10">
    <name type="scientific">Neogobius melanostomus</name>
    <name type="common">round goby</name>
    <dbReference type="NCBI Taxonomy" id="47308"/>
    <lineage>
        <taxon>Eukaryota</taxon>
        <taxon>Metazoa</taxon>
        <taxon>Chordata</taxon>
        <taxon>Craniata</taxon>
        <taxon>Vertebrata</taxon>
        <taxon>Euteleostomi</taxon>
        <taxon>Actinopterygii</taxon>
        <taxon>Neopterygii</taxon>
        <taxon>Teleostei</taxon>
        <taxon>Neoteleostei</taxon>
        <taxon>Acanthomorphata</taxon>
        <taxon>Gobiaria</taxon>
        <taxon>Gobiiformes</taxon>
        <taxon>Gobioidei</taxon>
        <taxon>Gobiidae</taxon>
        <taxon>Benthophilinae</taxon>
        <taxon>Neogobiini</taxon>
        <taxon>Neogobius</taxon>
    </lineage>
</organism>
<dbReference type="Proteomes" id="UP000694523">
    <property type="component" value="Unplaced"/>
</dbReference>
<keyword evidence="3 6" id="KW-0238">DNA-binding</keyword>
<evidence type="ECO:0000313" key="10">
    <source>
        <dbReference type="Proteomes" id="UP000694523"/>
    </source>
</evidence>
<keyword evidence="10" id="KW-1185">Reference proteome</keyword>
<evidence type="ECO:0000256" key="1">
    <source>
        <dbReference type="ARBA" id="ARBA00004123"/>
    </source>
</evidence>
<keyword evidence="4 6" id="KW-0371">Homeobox</keyword>
<reference evidence="9" key="2">
    <citation type="submission" date="2025-09" db="UniProtKB">
        <authorList>
            <consortium name="Ensembl"/>
        </authorList>
    </citation>
    <scope>IDENTIFICATION</scope>
</reference>
<dbReference type="CDD" id="cd00086">
    <property type="entry name" value="homeodomain"/>
    <property type="match status" value="1"/>
</dbReference>
<dbReference type="PROSITE" id="PS50071">
    <property type="entry name" value="HOMEOBOX_2"/>
    <property type="match status" value="1"/>
</dbReference>